<name>A0A4Q7R868_9BURK</name>
<dbReference type="RefSeq" id="WP_235845028.1">
    <property type="nucleotide sequence ID" value="NZ_SGXM01000014.1"/>
</dbReference>
<proteinExistence type="predicted"/>
<dbReference type="AlphaFoldDB" id="A0A4Q7R868"/>
<comment type="caution">
    <text evidence="1">The sequence shown here is derived from an EMBL/GenBank/DDBJ whole genome shotgun (WGS) entry which is preliminary data.</text>
</comment>
<protein>
    <submittedName>
        <fullName evidence="1">Uncharacterized protein</fullName>
    </submittedName>
</protein>
<accession>A0A4Q7R868</accession>
<evidence type="ECO:0000313" key="2">
    <source>
        <dbReference type="Proteomes" id="UP000291078"/>
    </source>
</evidence>
<gene>
    <name evidence="1" type="ORF">EV147_5140</name>
</gene>
<dbReference type="EMBL" id="SGXM01000014">
    <property type="protein sequence ID" value="RZT29043.1"/>
    <property type="molecule type" value="Genomic_DNA"/>
</dbReference>
<sequence>MRPPPRPSSWDLHRRTAWRPATLAALAATLGLLGGCTSVLTEGTVAGAGIAGGVIAGAVTDDAAVATGIGLGVQGAARAALQYSQRRVHATAQTAIASSAGPLDVGAVTAWEVRHPVPIEPDEQGRVTVSRLVGGPDLRCKEIVFSVVSEKAPEAFYVAMICQTAQGWRWASAEPATERWGALQ</sequence>
<reference evidence="1 2" key="1">
    <citation type="journal article" date="2015" name="Stand. Genomic Sci.">
        <title>Genomic Encyclopedia of Bacterial and Archaeal Type Strains, Phase III: the genomes of soil and plant-associated and newly described type strains.</title>
        <authorList>
            <person name="Whitman W.B."/>
            <person name="Woyke T."/>
            <person name="Klenk H.P."/>
            <person name="Zhou Y."/>
            <person name="Lilburn T.G."/>
            <person name="Beck B.J."/>
            <person name="De Vos P."/>
            <person name="Vandamme P."/>
            <person name="Eisen J.A."/>
            <person name="Garrity G."/>
            <person name="Hugenholtz P."/>
            <person name="Kyrpides N.C."/>
        </authorList>
    </citation>
    <scope>NUCLEOTIDE SEQUENCE [LARGE SCALE GENOMIC DNA]</scope>
    <source>
        <strain evidence="1 2">ASC-9842</strain>
    </source>
</reference>
<keyword evidence="2" id="KW-1185">Reference proteome</keyword>
<evidence type="ECO:0000313" key="1">
    <source>
        <dbReference type="EMBL" id="RZT29043.1"/>
    </source>
</evidence>
<dbReference type="Proteomes" id="UP000291078">
    <property type="component" value="Unassembled WGS sequence"/>
</dbReference>
<organism evidence="1 2">
    <name type="scientific">Cupriavidus agavae</name>
    <dbReference type="NCBI Taxonomy" id="1001822"/>
    <lineage>
        <taxon>Bacteria</taxon>
        <taxon>Pseudomonadati</taxon>
        <taxon>Pseudomonadota</taxon>
        <taxon>Betaproteobacteria</taxon>
        <taxon>Burkholderiales</taxon>
        <taxon>Burkholderiaceae</taxon>
        <taxon>Cupriavidus</taxon>
    </lineage>
</organism>